<dbReference type="Proteomes" id="UP000289738">
    <property type="component" value="Chromosome B06"/>
</dbReference>
<name>A0A444YI45_ARAHY</name>
<gene>
    <name evidence="2" type="ORF">Ahy_B06g080486</name>
</gene>
<sequence length="168" mass="20094">MKKNEGVNARMRKRKNYSGNVKSDKSYYNPALIKKQKEFYKNAKNIKKFKKMLKQQKEQTDPSSAQKLIIESDGAVMKEDKGESEKRKNCLEELYRKKHEEKERERMEREAILMAKKEEREEAQARRKALRDKMLKKTRKGQPLMKYRIQHLLDTIQVSYQIQPSKSP</sequence>
<dbReference type="EMBL" id="SDMP01000016">
    <property type="protein sequence ID" value="RYR01606.1"/>
    <property type="molecule type" value="Genomic_DNA"/>
</dbReference>
<dbReference type="PANTHER" id="PTHR15657:SF1">
    <property type="entry name" value="THYROID TRANSCRIPTION FACTOR 1-ASSOCIATED PROTEIN 26"/>
    <property type="match status" value="1"/>
</dbReference>
<accession>A0A444YI45</accession>
<evidence type="ECO:0000313" key="3">
    <source>
        <dbReference type="Proteomes" id="UP000289738"/>
    </source>
</evidence>
<comment type="caution">
    <text evidence="2">The sequence shown here is derived from an EMBL/GenBank/DDBJ whole genome shotgun (WGS) entry which is preliminary data.</text>
</comment>
<organism evidence="2 3">
    <name type="scientific">Arachis hypogaea</name>
    <name type="common">Peanut</name>
    <dbReference type="NCBI Taxonomy" id="3818"/>
    <lineage>
        <taxon>Eukaryota</taxon>
        <taxon>Viridiplantae</taxon>
        <taxon>Streptophyta</taxon>
        <taxon>Embryophyta</taxon>
        <taxon>Tracheophyta</taxon>
        <taxon>Spermatophyta</taxon>
        <taxon>Magnoliopsida</taxon>
        <taxon>eudicotyledons</taxon>
        <taxon>Gunneridae</taxon>
        <taxon>Pentapetalae</taxon>
        <taxon>rosids</taxon>
        <taxon>fabids</taxon>
        <taxon>Fabales</taxon>
        <taxon>Fabaceae</taxon>
        <taxon>Papilionoideae</taxon>
        <taxon>50 kb inversion clade</taxon>
        <taxon>dalbergioids sensu lato</taxon>
        <taxon>Dalbergieae</taxon>
        <taxon>Pterocarpus clade</taxon>
        <taxon>Arachis</taxon>
    </lineage>
</organism>
<dbReference type="STRING" id="3818.A0A444YI45"/>
<dbReference type="GO" id="GO:0005634">
    <property type="term" value="C:nucleus"/>
    <property type="evidence" value="ECO:0007669"/>
    <property type="project" value="TreeGrafter"/>
</dbReference>
<feature type="region of interest" description="Disordered" evidence="1">
    <location>
        <begin position="119"/>
        <end position="142"/>
    </location>
</feature>
<dbReference type="InterPro" id="IPR013730">
    <property type="entry name" value="Fyv7/TAP26"/>
</dbReference>
<proteinExistence type="predicted"/>
<dbReference type="Pfam" id="PF08524">
    <property type="entry name" value="rRNA_processing"/>
    <property type="match status" value="1"/>
</dbReference>
<evidence type="ECO:0008006" key="4">
    <source>
        <dbReference type="Google" id="ProtNLM"/>
    </source>
</evidence>
<keyword evidence="3" id="KW-1185">Reference proteome</keyword>
<dbReference type="Gramene" id="arahy.Tifrunner.gnm2.ann2.Ah16g076400.1">
    <property type="protein sequence ID" value="arahy.Tifrunner.gnm2.ann2.Ah16g076400.1-CDS"/>
    <property type="gene ID" value="arahy.Tifrunner.gnm2.ann2.Ah16g076400"/>
</dbReference>
<feature type="compositionally biased region" description="Basic and acidic residues" evidence="1">
    <location>
        <begin position="76"/>
        <end position="87"/>
    </location>
</feature>
<dbReference type="SMR" id="A0A444YI45"/>
<feature type="region of interest" description="Disordered" evidence="1">
    <location>
        <begin position="52"/>
        <end position="87"/>
    </location>
</feature>
<dbReference type="AlphaFoldDB" id="A0A444YI45"/>
<dbReference type="PANTHER" id="PTHR15657">
    <property type="entry name" value="THYROID TRANSCRIPTION FACTOR 1-ASSOCIATED PROTEIN 26"/>
    <property type="match status" value="1"/>
</dbReference>
<evidence type="ECO:0000313" key="2">
    <source>
        <dbReference type="EMBL" id="RYR01606.1"/>
    </source>
</evidence>
<protein>
    <recommendedName>
        <fullName evidence="4">rRNA-processing protein FYV7</fullName>
    </recommendedName>
</protein>
<evidence type="ECO:0000256" key="1">
    <source>
        <dbReference type="SAM" id="MobiDB-lite"/>
    </source>
</evidence>
<reference evidence="2 3" key="1">
    <citation type="submission" date="2019-01" db="EMBL/GenBank/DDBJ databases">
        <title>Sequencing of cultivated peanut Arachis hypogaea provides insights into genome evolution and oil improvement.</title>
        <authorList>
            <person name="Chen X."/>
        </authorList>
    </citation>
    <scope>NUCLEOTIDE SEQUENCE [LARGE SCALE GENOMIC DNA]</scope>
    <source>
        <strain evidence="3">cv. Fuhuasheng</strain>
        <tissue evidence="2">Leaves</tissue>
    </source>
</reference>
<feature type="region of interest" description="Disordered" evidence="1">
    <location>
        <begin position="1"/>
        <end position="25"/>
    </location>
</feature>
<dbReference type="OrthoDB" id="1928808at2759"/>
<feature type="compositionally biased region" description="Basic and acidic residues" evidence="1">
    <location>
        <begin position="119"/>
        <end position="135"/>
    </location>
</feature>